<dbReference type="Proteomes" id="UP001226691">
    <property type="component" value="Unassembled WGS sequence"/>
</dbReference>
<keyword evidence="1" id="KW-0812">Transmembrane</keyword>
<reference evidence="2 3" key="1">
    <citation type="submission" date="2023-07" db="EMBL/GenBank/DDBJ databases">
        <title>Functional and genomic diversity of the sorghum phyllosphere microbiome.</title>
        <authorList>
            <person name="Shade A."/>
        </authorList>
    </citation>
    <scope>NUCLEOTIDE SEQUENCE [LARGE SCALE GENOMIC DNA]</scope>
    <source>
        <strain evidence="2 3">SORGH_AS_1207</strain>
    </source>
</reference>
<proteinExistence type="predicted"/>
<feature type="transmembrane region" description="Helical" evidence="1">
    <location>
        <begin position="102"/>
        <end position="129"/>
    </location>
</feature>
<dbReference type="RefSeq" id="WP_307486796.1">
    <property type="nucleotide sequence ID" value="NZ_JAUTBF010000001.1"/>
</dbReference>
<dbReference type="EMBL" id="JAUTBF010000001">
    <property type="protein sequence ID" value="MDQ1124907.1"/>
    <property type="molecule type" value="Genomic_DNA"/>
</dbReference>
<name>A0ABU0U108_MICTR</name>
<keyword evidence="1" id="KW-0472">Membrane</keyword>
<organism evidence="2 3">
    <name type="scientific">Microbacterium trichothecenolyticum</name>
    <name type="common">Aureobacterium trichothecenolyticum</name>
    <dbReference type="NCBI Taxonomy" id="69370"/>
    <lineage>
        <taxon>Bacteria</taxon>
        <taxon>Bacillati</taxon>
        <taxon>Actinomycetota</taxon>
        <taxon>Actinomycetes</taxon>
        <taxon>Micrococcales</taxon>
        <taxon>Microbacteriaceae</taxon>
        <taxon>Microbacterium</taxon>
    </lineage>
</organism>
<feature type="transmembrane region" description="Helical" evidence="1">
    <location>
        <begin position="12"/>
        <end position="33"/>
    </location>
</feature>
<protein>
    <recommendedName>
        <fullName evidence="4">Leucyl-tRNA synthetase</fullName>
    </recommendedName>
</protein>
<keyword evidence="1" id="KW-1133">Transmembrane helix</keyword>
<sequence length="131" mass="14013">MSNALDALIEIFTWVGLGGGILLAFIAVVLLLADGTWVSARAVVEVVDGRRVVRWFDEGGGVNEAPLSPHDDARVGDDDMADIFFRRGTPNRMRLTRSSPTVRFVSLLSAGVLALGAVSFIASIVVLFVRG</sequence>
<accession>A0ABU0U108</accession>
<gene>
    <name evidence="2" type="ORF">QE412_003480</name>
</gene>
<evidence type="ECO:0000313" key="2">
    <source>
        <dbReference type="EMBL" id="MDQ1124907.1"/>
    </source>
</evidence>
<keyword evidence="3" id="KW-1185">Reference proteome</keyword>
<evidence type="ECO:0000256" key="1">
    <source>
        <dbReference type="SAM" id="Phobius"/>
    </source>
</evidence>
<evidence type="ECO:0008006" key="4">
    <source>
        <dbReference type="Google" id="ProtNLM"/>
    </source>
</evidence>
<comment type="caution">
    <text evidence="2">The sequence shown here is derived from an EMBL/GenBank/DDBJ whole genome shotgun (WGS) entry which is preliminary data.</text>
</comment>
<evidence type="ECO:0000313" key="3">
    <source>
        <dbReference type="Proteomes" id="UP001226691"/>
    </source>
</evidence>